<organism evidence="1">
    <name type="scientific">uncultured Caudovirales phage</name>
    <dbReference type="NCBI Taxonomy" id="2100421"/>
    <lineage>
        <taxon>Viruses</taxon>
        <taxon>Duplodnaviria</taxon>
        <taxon>Heunggongvirae</taxon>
        <taxon>Uroviricota</taxon>
        <taxon>Caudoviricetes</taxon>
        <taxon>Peduoviridae</taxon>
        <taxon>Maltschvirus</taxon>
        <taxon>Maltschvirus maltsch</taxon>
    </lineage>
</organism>
<reference evidence="1" key="1">
    <citation type="submission" date="2020-04" db="EMBL/GenBank/DDBJ databases">
        <authorList>
            <person name="Chiriac C."/>
            <person name="Salcher M."/>
            <person name="Ghai R."/>
            <person name="Kavagutti S V."/>
        </authorList>
    </citation>
    <scope>NUCLEOTIDE SEQUENCE</scope>
</reference>
<name>A0A6J5LKA1_9CAUD</name>
<protein>
    <submittedName>
        <fullName evidence="1">Uncharacterized protein</fullName>
    </submittedName>
</protein>
<accession>A0A6J5LKA1</accession>
<proteinExistence type="predicted"/>
<sequence length="94" mass="10443">MNINDINHAIMFGTFTNDQLNSIAMSIKYARNQLVQKNKNEISVGAQVKFTSATKGIITGTVAKINRKSVIVKQNGRMFDGTWKVPANMLEVVE</sequence>
<gene>
    <name evidence="1" type="ORF">UFOVP257_229</name>
</gene>
<dbReference type="EMBL" id="LR796274">
    <property type="protein sequence ID" value="CAB4133507.1"/>
    <property type="molecule type" value="Genomic_DNA"/>
</dbReference>
<evidence type="ECO:0000313" key="1">
    <source>
        <dbReference type="EMBL" id="CAB4133507.1"/>
    </source>
</evidence>